<evidence type="ECO:0000256" key="3">
    <source>
        <dbReference type="ARBA" id="ARBA00022475"/>
    </source>
</evidence>
<feature type="transmembrane region" description="Helical" evidence="7">
    <location>
        <begin position="137"/>
        <end position="157"/>
    </location>
</feature>
<dbReference type="Gene3D" id="1.20.1720.10">
    <property type="entry name" value="Multidrug resistance protein D"/>
    <property type="match status" value="1"/>
</dbReference>
<organism evidence="9 10">
    <name type="scientific">Luedemannella flava</name>
    <dbReference type="NCBI Taxonomy" id="349316"/>
    <lineage>
        <taxon>Bacteria</taxon>
        <taxon>Bacillati</taxon>
        <taxon>Actinomycetota</taxon>
        <taxon>Actinomycetes</taxon>
        <taxon>Micromonosporales</taxon>
        <taxon>Micromonosporaceae</taxon>
        <taxon>Luedemannella</taxon>
    </lineage>
</organism>
<feature type="transmembrane region" description="Helical" evidence="7">
    <location>
        <begin position="302"/>
        <end position="323"/>
    </location>
</feature>
<keyword evidence="4 7" id="KW-0812">Transmembrane</keyword>
<evidence type="ECO:0000256" key="6">
    <source>
        <dbReference type="ARBA" id="ARBA00023136"/>
    </source>
</evidence>
<name>A0ABN2MFH7_9ACTN</name>
<reference evidence="9 10" key="1">
    <citation type="journal article" date="2019" name="Int. J. Syst. Evol. Microbiol.">
        <title>The Global Catalogue of Microorganisms (GCM) 10K type strain sequencing project: providing services to taxonomists for standard genome sequencing and annotation.</title>
        <authorList>
            <consortium name="The Broad Institute Genomics Platform"/>
            <consortium name="The Broad Institute Genome Sequencing Center for Infectious Disease"/>
            <person name="Wu L."/>
            <person name="Ma J."/>
        </authorList>
    </citation>
    <scope>NUCLEOTIDE SEQUENCE [LARGE SCALE GENOMIC DNA]</scope>
    <source>
        <strain evidence="9 10">JCM 13250</strain>
    </source>
</reference>
<feature type="transmembrane region" description="Helical" evidence="7">
    <location>
        <begin position="103"/>
        <end position="125"/>
    </location>
</feature>
<dbReference type="InterPro" id="IPR001958">
    <property type="entry name" value="Tet-R_TetA/multi-R_MdtG-like"/>
</dbReference>
<dbReference type="Gene3D" id="1.20.1250.20">
    <property type="entry name" value="MFS general substrate transporter like domains"/>
    <property type="match status" value="1"/>
</dbReference>
<evidence type="ECO:0000256" key="4">
    <source>
        <dbReference type="ARBA" id="ARBA00022692"/>
    </source>
</evidence>
<gene>
    <name evidence="9" type="ORF">GCM10009682_50490</name>
</gene>
<feature type="transmembrane region" description="Helical" evidence="7">
    <location>
        <begin position="163"/>
        <end position="187"/>
    </location>
</feature>
<evidence type="ECO:0000313" key="9">
    <source>
        <dbReference type="EMBL" id="GAA1824123.1"/>
    </source>
</evidence>
<proteinExistence type="predicted"/>
<dbReference type="EMBL" id="BAAALT010000209">
    <property type="protein sequence ID" value="GAA1824123.1"/>
    <property type="molecule type" value="Genomic_DNA"/>
</dbReference>
<feature type="domain" description="Major facilitator superfamily (MFS) profile" evidence="8">
    <location>
        <begin position="13"/>
        <end position="502"/>
    </location>
</feature>
<dbReference type="InterPro" id="IPR020846">
    <property type="entry name" value="MFS_dom"/>
</dbReference>
<feature type="transmembrane region" description="Helical" evidence="7">
    <location>
        <begin position="12"/>
        <end position="35"/>
    </location>
</feature>
<evidence type="ECO:0000313" key="10">
    <source>
        <dbReference type="Proteomes" id="UP001500218"/>
    </source>
</evidence>
<comment type="caution">
    <text evidence="9">The sequence shown here is derived from an EMBL/GenBank/DDBJ whole genome shotgun (WGS) entry which is preliminary data.</text>
</comment>
<comment type="subcellular location">
    <subcellularLocation>
        <location evidence="1">Cell membrane</location>
        <topology evidence="1">Multi-pass membrane protein</topology>
    </subcellularLocation>
</comment>
<feature type="transmembrane region" description="Helical" evidence="7">
    <location>
        <begin position="199"/>
        <end position="216"/>
    </location>
</feature>
<dbReference type="PRINTS" id="PR01035">
    <property type="entry name" value="TCRTETA"/>
</dbReference>
<evidence type="ECO:0000256" key="5">
    <source>
        <dbReference type="ARBA" id="ARBA00022989"/>
    </source>
</evidence>
<dbReference type="CDD" id="cd17321">
    <property type="entry name" value="MFS_MMR_MDR_like"/>
    <property type="match status" value="1"/>
</dbReference>
<sequence>METTRATRREWLGLAVLALPTLLLSLDVSVLYLALPQLSADLGADATEQLWILDIYSFLLAGFLVTMGTLGDRVGRRRLLLIGAAAFGVVSVVAAYADSPAMLIAARALLGVAGATLMPSTMALIRNMFRDPRQMATAFGIWMACFMGGMAVGPLIGGALLATFWWGSAFLLGVPFMVLLLVAGPALLPEYRDASAGRLDLVSVGLSLAAILPVIYGLKEFARGGWDVVPAVAVAVGAAAGVVFVRRQRRLASPLLDLRLFANRTFTGALGIGLAIGIIMAGISLTSTLFMQTVRGLSPLQAGLWLLPQSVAMAVGMMASPALAQRIRPAYLMAGGLVVSTIGLFTQTLADVDGGVAPVVVGLTLAAVGITPTMTLSMNLIMGSAPPEKAGSAASLSETSGEFGIAVGVATLGSLAAVAYRASLDVPAGTPAAVEQAARGGITDAFVAAQRLGGPLGAELLDAARSAFTTGVVTVAAVGGVLFAGLAVLAMVAFRRMPPTGEAGAAEAGAERREVVGSAA</sequence>
<dbReference type="InterPro" id="IPR011701">
    <property type="entry name" value="MFS"/>
</dbReference>
<feature type="transmembrane region" description="Helical" evidence="7">
    <location>
        <begin position="228"/>
        <end position="245"/>
    </location>
</feature>
<feature type="transmembrane region" description="Helical" evidence="7">
    <location>
        <begin position="471"/>
        <end position="494"/>
    </location>
</feature>
<feature type="transmembrane region" description="Helical" evidence="7">
    <location>
        <begin position="79"/>
        <end position="97"/>
    </location>
</feature>
<evidence type="ECO:0000256" key="2">
    <source>
        <dbReference type="ARBA" id="ARBA00022448"/>
    </source>
</evidence>
<dbReference type="InterPro" id="IPR036259">
    <property type="entry name" value="MFS_trans_sf"/>
</dbReference>
<protein>
    <submittedName>
        <fullName evidence="9">MFS transporter</fullName>
    </submittedName>
</protein>
<evidence type="ECO:0000256" key="1">
    <source>
        <dbReference type="ARBA" id="ARBA00004651"/>
    </source>
</evidence>
<keyword evidence="10" id="KW-1185">Reference proteome</keyword>
<evidence type="ECO:0000259" key="8">
    <source>
        <dbReference type="PROSITE" id="PS50850"/>
    </source>
</evidence>
<dbReference type="PROSITE" id="PS50850">
    <property type="entry name" value="MFS"/>
    <property type="match status" value="1"/>
</dbReference>
<dbReference type="Pfam" id="PF07690">
    <property type="entry name" value="MFS_1"/>
    <property type="match status" value="1"/>
</dbReference>
<accession>A0ABN2MFH7</accession>
<keyword evidence="2" id="KW-0813">Transport</keyword>
<feature type="transmembrane region" description="Helical" evidence="7">
    <location>
        <begin position="330"/>
        <end position="350"/>
    </location>
</feature>
<keyword evidence="5 7" id="KW-1133">Transmembrane helix</keyword>
<dbReference type="RefSeq" id="WP_344137392.1">
    <property type="nucleotide sequence ID" value="NZ_BAAALT010000209.1"/>
</dbReference>
<dbReference type="Proteomes" id="UP001500218">
    <property type="component" value="Unassembled WGS sequence"/>
</dbReference>
<dbReference type="PANTHER" id="PTHR42718">
    <property type="entry name" value="MAJOR FACILITATOR SUPERFAMILY MULTIDRUG TRANSPORTER MFSC"/>
    <property type="match status" value="1"/>
</dbReference>
<evidence type="ECO:0000256" key="7">
    <source>
        <dbReference type="SAM" id="Phobius"/>
    </source>
</evidence>
<feature type="transmembrane region" description="Helical" evidence="7">
    <location>
        <begin position="266"/>
        <end position="290"/>
    </location>
</feature>
<feature type="transmembrane region" description="Helical" evidence="7">
    <location>
        <begin position="403"/>
        <end position="422"/>
    </location>
</feature>
<feature type="transmembrane region" description="Helical" evidence="7">
    <location>
        <begin position="50"/>
        <end position="67"/>
    </location>
</feature>
<dbReference type="SUPFAM" id="SSF103473">
    <property type="entry name" value="MFS general substrate transporter"/>
    <property type="match status" value="1"/>
</dbReference>
<keyword evidence="6 7" id="KW-0472">Membrane</keyword>
<dbReference type="PANTHER" id="PTHR42718:SF47">
    <property type="entry name" value="METHYL VIOLOGEN RESISTANCE PROTEIN SMVA"/>
    <property type="match status" value="1"/>
</dbReference>
<feature type="transmembrane region" description="Helical" evidence="7">
    <location>
        <begin position="356"/>
        <end position="382"/>
    </location>
</feature>
<keyword evidence="3" id="KW-1003">Cell membrane</keyword>